<dbReference type="PROSITE" id="PS00687">
    <property type="entry name" value="ALDEHYDE_DEHYDR_GLU"/>
    <property type="match status" value="1"/>
</dbReference>
<feature type="active site" evidence="2">
    <location>
        <position position="264"/>
    </location>
</feature>
<dbReference type="InterPro" id="IPR016160">
    <property type="entry name" value="Ald_DH_CS_CYS"/>
</dbReference>
<evidence type="ECO:0000256" key="1">
    <source>
        <dbReference type="ARBA" id="ARBA00023002"/>
    </source>
</evidence>
<dbReference type="PROSITE" id="PS00070">
    <property type="entry name" value="ALDEHYDE_DEHYDR_CYS"/>
    <property type="match status" value="1"/>
</dbReference>
<keyword evidence="6" id="KW-1185">Reference proteome</keyword>
<dbReference type="InterPro" id="IPR016161">
    <property type="entry name" value="Ald_DH/histidinol_DH"/>
</dbReference>
<dbReference type="InterPro" id="IPR029510">
    <property type="entry name" value="Ald_DH_CS_GLU"/>
</dbReference>
<dbReference type="RefSeq" id="WP_271885629.1">
    <property type="nucleotide sequence ID" value="NZ_CP067136.1"/>
</dbReference>
<comment type="similarity">
    <text evidence="3">Belongs to the aldehyde dehydrogenase family.</text>
</comment>
<proteinExistence type="inferred from homology"/>
<dbReference type="InterPro" id="IPR015590">
    <property type="entry name" value="Aldehyde_DH_dom"/>
</dbReference>
<evidence type="ECO:0000259" key="4">
    <source>
        <dbReference type="Pfam" id="PF00171"/>
    </source>
</evidence>
<protein>
    <submittedName>
        <fullName evidence="5">Aldehyde dehydrogenase</fullName>
    </submittedName>
</protein>
<evidence type="ECO:0000313" key="5">
    <source>
        <dbReference type="EMBL" id="WCR06568.1"/>
    </source>
</evidence>
<sequence length="494" mass="51850">MDQSKIDALRAKPVPAFSHLIDGRHCAASDGATMEIISPIDGQVLTTVARGTAKDMETAIASARAAFEDRRWAGQPPAARKKVMMAWADLIEANALELAVLGVRDNGTEIGMALRAEPGSAAATIRYYAEALDKVYGEIAPTQGDILGLVHKEPVGVVGAIIPWNFPLMIGAWKLGPALAMGNSVVLKPAETASLSLMRMAELALEAGLPPGVLNAVTGEGAVVGEAMGLSMDVDVLVFTGSGATGRRLLEYSARSNMKRVYLELGGKSPNIVFADAPDLSEAAKVSAAGIFRNAGQVCVAASRLLVEASIHDDFVAEVVKAAEAMRVGDPLLVDTHIGAVNSETQLRQNLGFVDTARAEGGDVVTGGDRILTETGGYYMAPTVVTGVRPDATLAQKEVFGPVLGVTPFTSDDEAVRIANSTVYGLAGGIWTSNLSRTHRMLRDVRAGVLHVNTYGGPDNTVPLGGMGQSGNGQDKSLHAIEKYINLKTAWIKL</sequence>
<dbReference type="Proteomes" id="UP001219349">
    <property type="component" value="Chromosome"/>
</dbReference>
<evidence type="ECO:0000313" key="6">
    <source>
        <dbReference type="Proteomes" id="UP001219349"/>
    </source>
</evidence>
<organism evidence="5 6">
    <name type="scientific">Paracoccus fistulariae</name>
    <dbReference type="NCBI Taxonomy" id="658446"/>
    <lineage>
        <taxon>Bacteria</taxon>
        <taxon>Pseudomonadati</taxon>
        <taxon>Pseudomonadota</taxon>
        <taxon>Alphaproteobacteria</taxon>
        <taxon>Rhodobacterales</taxon>
        <taxon>Paracoccaceae</taxon>
        <taxon>Paracoccus</taxon>
    </lineage>
</organism>
<reference evidence="5 6" key="1">
    <citation type="submission" date="2021-01" db="EMBL/GenBank/DDBJ databases">
        <title>Biogeographic distribution of Paracoccus.</title>
        <authorList>
            <person name="Hollensteiner J."/>
            <person name="Leineberger J."/>
            <person name="Brinkhoff T."/>
            <person name="Daniel R."/>
        </authorList>
    </citation>
    <scope>NUCLEOTIDE SEQUENCE [LARGE SCALE GENOMIC DNA]</scope>
    <source>
        <strain evidence="5 6">KCTC 22803</strain>
    </source>
</reference>
<evidence type="ECO:0000256" key="2">
    <source>
        <dbReference type="PROSITE-ProRule" id="PRU10007"/>
    </source>
</evidence>
<dbReference type="Pfam" id="PF00171">
    <property type="entry name" value="Aldedh"/>
    <property type="match status" value="1"/>
</dbReference>
<name>A0ABY7SHU0_9RHOB</name>
<dbReference type="CDD" id="cd07112">
    <property type="entry name" value="ALDH_GABALDH-PuuC"/>
    <property type="match status" value="1"/>
</dbReference>
<dbReference type="Gene3D" id="3.40.309.10">
    <property type="entry name" value="Aldehyde Dehydrogenase, Chain A, domain 2"/>
    <property type="match status" value="1"/>
</dbReference>
<evidence type="ECO:0000256" key="3">
    <source>
        <dbReference type="RuleBase" id="RU003345"/>
    </source>
</evidence>
<feature type="domain" description="Aldehyde dehydrogenase" evidence="4">
    <location>
        <begin position="29"/>
        <end position="489"/>
    </location>
</feature>
<dbReference type="Gene3D" id="3.40.605.10">
    <property type="entry name" value="Aldehyde Dehydrogenase, Chain A, domain 1"/>
    <property type="match status" value="1"/>
</dbReference>
<keyword evidence="1 3" id="KW-0560">Oxidoreductase</keyword>
<dbReference type="PANTHER" id="PTHR11699">
    <property type="entry name" value="ALDEHYDE DEHYDROGENASE-RELATED"/>
    <property type="match status" value="1"/>
</dbReference>
<accession>A0ABY7SHU0</accession>
<dbReference type="InterPro" id="IPR016162">
    <property type="entry name" value="Ald_DH_N"/>
</dbReference>
<dbReference type="SUPFAM" id="SSF53720">
    <property type="entry name" value="ALDH-like"/>
    <property type="match status" value="1"/>
</dbReference>
<dbReference type="EMBL" id="CP067136">
    <property type="protein sequence ID" value="WCR06568.1"/>
    <property type="molecule type" value="Genomic_DNA"/>
</dbReference>
<dbReference type="InterPro" id="IPR016163">
    <property type="entry name" value="Ald_DH_C"/>
</dbReference>
<gene>
    <name evidence="5" type="ORF">JHX87_13925</name>
</gene>